<evidence type="ECO:0000313" key="2">
    <source>
        <dbReference type="Proteomes" id="UP001516400"/>
    </source>
</evidence>
<protein>
    <submittedName>
        <fullName evidence="1">Uncharacterized protein</fullName>
    </submittedName>
</protein>
<dbReference type="EMBL" id="JABFTP020000062">
    <property type="protein sequence ID" value="KAL3273299.1"/>
    <property type="molecule type" value="Genomic_DNA"/>
</dbReference>
<keyword evidence="2" id="KW-1185">Reference proteome</keyword>
<name>A0ABD2N3R9_9CUCU</name>
<reference evidence="1 2" key="1">
    <citation type="journal article" date="2021" name="BMC Biol.">
        <title>Horizontally acquired antibacterial genes associated with adaptive radiation of ladybird beetles.</title>
        <authorList>
            <person name="Li H.S."/>
            <person name="Tang X.F."/>
            <person name="Huang Y.H."/>
            <person name="Xu Z.Y."/>
            <person name="Chen M.L."/>
            <person name="Du X.Y."/>
            <person name="Qiu B.Y."/>
            <person name="Chen P.T."/>
            <person name="Zhang W."/>
            <person name="Slipinski A."/>
            <person name="Escalona H.E."/>
            <person name="Waterhouse R.M."/>
            <person name="Zwick A."/>
            <person name="Pang H."/>
        </authorList>
    </citation>
    <scope>NUCLEOTIDE SEQUENCE [LARGE SCALE GENOMIC DNA]</scope>
    <source>
        <strain evidence="1">SYSU2018</strain>
    </source>
</reference>
<accession>A0ABD2N3R9</accession>
<dbReference type="Proteomes" id="UP001516400">
    <property type="component" value="Unassembled WGS sequence"/>
</dbReference>
<proteinExistence type="predicted"/>
<comment type="caution">
    <text evidence="1">The sequence shown here is derived from an EMBL/GenBank/DDBJ whole genome shotgun (WGS) entry which is preliminary data.</text>
</comment>
<sequence length="87" mass="9778">MKKSIVNLIDVLKAEHYNLPVAATNMGNMLKQVCNVAPLYMFRKSDIKPTVNTANIESDLKTLIQIINGNWKFDESSQAANDLNIKK</sequence>
<gene>
    <name evidence="1" type="ORF">HHI36_014752</name>
</gene>
<organism evidence="1 2">
    <name type="scientific">Cryptolaemus montrouzieri</name>
    <dbReference type="NCBI Taxonomy" id="559131"/>
    <lineage>
        <taxon>Eukaryota</taxon>
        <taxon>Metazoa</taxon>
        <taxon>Ecdysozoa</taxon>
        <taxon>Arthropoda</taxon>
        <taxon>Hexapoda</taxon>
        <taxon>Insecta</taxon>
        <taxon>Pterygota</taxon>
        <taxon>Neoptera</taxon>
        <taxon>Endopterygota</taxon>
        <taxon>Coleoptera</taxon>
        <taxon>Polyphaga</taxon>
        <taxon>Cucujiformia</taxon>
        <taxon>Coccinelloidea</taxon>
        <taxon>Coccinellidae</taxon>
        <taxon>Scymninae</taxon>
        <taxon>Scymnini</taxon>
        <taxon>Cryptolaemus</taxon>
    </lineage>
</organism>
<evidence type="ECO:0000313" key="1">
    <source>
        <dbReference type="EMBL" id="KAL3273299.1"/>
    </source>
</evidence>
<dbReference type="AlphaFoldDB" id="A0ABD2N3R9"/>